<accession>A0A7E6EUP2</accession>
<evidence type="ECO:0000256" key="1">
    <source>
        <dbReference type="ARBA" id="ARBA00022658"/>
    </source>
</evidence>
<dbReference type="SMART" id="SM00239">
    <property type="entry name" value="C2"/>
    <property type="match status" value="1"/>
</dbReference>
<dbReference type="InterPro" id="IPR000198">
    <property type="entry name" value="RhoGAP_dom"/>
</dbReference>
<keyword evidence="1" id="KW-0344">Guanine-nucleotide releasing factor</keyword>
<sequence length="1070" mass="122969">MVRQSNTPNESCCVPDSSLKTHFAEVPDPECEWYGRANLMEVNYDDTNIDPLTLECVLRDMGEYETLDMYIAEAAAQQEQQQQEDRVKEAEIDIVHPIVWTETPSHDALTNFKLKLLLTLRKILVGEISCTEFNSTSALLNLTEVREILEKQAKSKEEKILDSGSIKAIYEIVNEVIPPTREFMANLSEAIERDLSDPIMCPPYDKLISELPKFESYMKNMVKIKAHIEKNGGVEQVDNMLNLLVLKPYDPFSVMLQHPEWLRYRVYYEVRELIKYTPQHHEDNASLRKVLEYLKPTDNVTRMPNYALVKSGYAVHLLDHKRYLCYLFLFPNFLFITRPTLEKNEVRYKPYYSIMLDNDSIKTYDMEFLSDVRTDDIRTTLHELQKTRKQYQIILDMAKCMCKPVYKWQLNCWQKSLHRYEYELTLLVPSLRLIIQEQNGHKNMFLFSSLVELLTWKDLISNSRCGETEYHVCLNFISQYSKIDRLPCDTDTKNSLLHSSGTLNVYVHQIRSCDSSLPPADTYVTLEVDSLNGFFARVYRTKVVKECIHPVYDEEFTIPTVCSRSLKISVFRCDAGEEGFKLSMAGIYDIWHGYLSESYKLVTVPLLPSKLNCCIALSLKLFENRRSPRKSVDTRIPFLRRFYRYRERIFGEQLSVILAREEGTVPMIVSALTAEIESRVPGPKYVYVQKGKPRHLNQLISICDICILTGSMLIHSPKLTPCDLGDLLLYYLSHLPSPLLTQPDMFNCLLYEPESTKCTSAIRLFNTIQKPERDLLYHLIQHLATLYRLASKKTPKPDCMIKVFASVLLVPLLPSYTNAEFRGKADIFTAVLRYLVYLRMAGITFQEEEESPPKKGKKSKKQCSRESSKESQDGSKRSERRCFSDILPKKKGKKSKKQSTQEVPQDGAKSGSRCFPYDQEETPKKKGKKSKKASASREVSKESYASVKSGASSTNDPKPDESMCKQACRREPSNGCEIPFPRCSAEGIIEVNPPTDRETSAESNESQRKKAFTKSQESVNSVAFKSQESVKSAKSNASQGRKKSFLGKLCNRKKKDKDKVSCEDIPKLVD</sequence>
<dbReference type="PROSITE" id="PS50238">
    <property type="entry name" value="RHOGAP"/>
    <property type="match status" value="1"/>
</dbReference>
<dbReference type="SUPFAM" id="SSF48065">
    <property type="entry name" value="DBL homology domain (DH-domain)"/>
    <property type="match status" value="1"/>
</dbReference>
<feature type="compositionally biased region" description="Basic and acidic residues" evidence="2">
    <location>
        <begin position="863"/>
        <end position="883"/>
    </location>
</feature>
<dbReference type="AlphaFoldDB" id="A0A7E6EUP2"/>
<feature type="compositionally biased region" description="Basic and acidic residues" evidence="2">
    <location>
        <begin position="995"/>
        <end position="1008"/>
    </location>
</feature>
<organism evidence="5 6">
    <name type="scientific">Octopus sinensis</name>
    <name type="common">East Asian common octopus</name>
    <dbReference type="NCBI Taxonomy" id="2607531"/>
    <lineage>
        <taxon>Eukaryota</taxon>
        <taxon>Metazoa</taxon>
        <taxon>Spiralia</taxon>
        <taxon>Lophotrochozoa</taxon>
        <taxon>Mollusca</taxon>
        <taxon>Cephalopoda</taxon>
        <taxon>Coleoidea</taxon>
        <taxon>Octopodiformes</taxon>
        <taxon>Octopoda</taxon>
        <taxon>Incirrata</taxon>
        <taxon>Octopodidae</taxon>
        <taxon>Octopus</taxon>
    </lineage>
</organism>
<dbReference type="PANTHER" id="PTHR23182">
    <property type="entry name" value="BREAKPOINT CLUSTER REGION PROTEIN BCR"/>
    <property type="match status" value="1"/>
</dbReference>
<feature type="compositionally biased region" description="Basic and acidic residues" evidence="2">
    <location>
        <begin position="957"/>
        <end position="968"/>
    </location>
</feature>
<dbReference type="Gene3D" id="2.60.40.150">
    <property type="entry name" value="C2 domain"/>
    <property type="match status" value="1"/>
</dbReference>
<dbReference type="GO" id="GO:0005085">
    <property type="term" value="F:guanyl-nucleotide exchange factor activity"/>
    <property type="evidence" value="ECO:0007669"/>
    <property type="project" value="UniProtKB-KW"/>
</dbReference>
<keyword evidence="5" id="KW-1185">Reference proteome</keyword>
<dbReference type="Pfam" id="PF00168">
    <property type="entry name" value="C2"/>
    <property type="match status" value="1"/>
</dbReference>
<dbReference type="GO" id="GO:0007165">
    <property type="term" value="P:signal transduction"/>
    <property type="evidence" value="ECO:0007669"/>
    <property type="project" value="InterPro"/>
</dbReference>
<dbReference type="PANTHER" id="PTHR23182:SF1">
    <property type="entry name" value="RHO GTPASE ACTIVATING PROTEIN AT 1A, ISOFORM E"/>
    <property type="match status" value="1"/>
</dbReference>
<dbReference type="Proteomes" id="UP000515154">
    <property type="component" value="Linkage group LG6"/>
</dbReference>
<dbReference type="GO" id="GO:0016020">
    <property type="term" value="C:membrane"/>
    <property type="evidence" value="ECO:0007669"/>
    <property type="project" value="TreeGrafter"/>
</dbReference>
<dbReference type="InterPro" id="IPR037769">
    <property type="entry name" value="Abr/Bcr"/>
</dbReference>
<feature type="compositionally biased region" description="Basic and acidic residues" evidence="2">
    <location>
        <begin position="1057"/>
        <end position="1070"/>
    </location>
</feature>
<evidence type="ECO:0000313" key="6">
    <source>
        <dbReference type="RefSeq" id="XP_036359371.1"/>
    </source>
</evidence>
<gene>
    <name evidence="6" type="primary">LOC115212910</name>
</gene>
<dbReference type="SUPFAM" id="SSF48350">
    <property type="entry name" value="GTPase activation domain, GAP"/>
    <property type="match status" value="1"/>
</dbReference>
<dbReference type="RefSeq" id="XP_036359371.1">
    <property type="nucleotide sequence ID" value="XM_036503478.1"/>
</dbReference>
<dbReference type="InterPro" id="IPR035892">
    <property type="entry name" value="C2_domain_sf"/>
</dbReference>
<feature type="compositionally biased region" description="Basic residues" evidence="2">
    <location>
        <begin position="925"/>
        <end position="934"/>
    </location>
</feature>
<dbReference type="SMART" id="SM00324">
    <property type="entry name" value="RhoGAP"/>
    <property type="match status" value="1"/>
</dbReference>
<evidence type="ECO:0000313" key="5">
    <source>
        <dbReference type="Proteomes" id="UP000515154"/>
    </source>
</evidence>
<dbReference type="Gene3D" id="1.10.555.10">
    <property type="entry name" value="Rho GTPase activation protein"/>
    <property type="match status" value="1"/>
</dbReference>
<dbReference type="InterPro" id="IPR000008">
    <property type="entry name" value="C2_dom"/>
</dbReference>
<feature type="compositionally biased region" description="Polar residues" evidence="2">
    <location>
        <begin position="1013"/>
        <end position="1039"/>
    </location>
</feature>
<feature type="domain" description="Rho-GAP" evidence="4">
    <location>
        <begin position="652"/>
        <end position="843"/>
    </location>
</feature>
<feature type="region of interest" description="Disordered" evidence="2">
    <location>
        <begin position="987"/>
        <end position="1070"/>
    </location>
</feature>
<dbReference type="SUPFAM" id="SSF49562">
    <property type="entry name" value="C2 domain (Calcium/lipid-binding domain, CaLB)"/>
    <property type="match status" value="1"/>
</dbReference>
<name>A0A7E6EUP2_9MOLL</name>
<dbReference type="PROSITE" id="PS50004">
    <property type="entry name" value="C2"/>
    <property type="match status" value="1"/>
</dbReference>
<feature type="region of interest" description="Disordered" evidence="2">
    <location>
        <begin position="847"/>
        <end position="968"/>
    </location>
</feature>
<dbReference type="InterPro" id="IPR035899">
    <property type="entry name" value="DBL_dom_sf"/>
</dbReference>
<protein>
    <submittedName>
        <fullName evidence="6">Uncharacterized protein LOC115212910</fullName>
    </submittedName>
</protein>
<evidence type="ECO:0000259" key="4">
    <source>
        <dbReference type="PROSITE" id="PS50238"/>
    </source>
</evidence>
<feature type="compositionally biased region" description="Basic residues" evidence="2">
    <location>
        <begin position="1040"/>
        <end position="1056"/>
    </location>
</feature>
<dbReference type="Pfam" id="PF00620">
    <property type="entry name" value="RhoGAP"/>
    <property type="match status" value="1"/>
</dbReference>
<reference evidence="6" key="1">
    <citation type="submission" date="2025-08" db="UniProtKB">
        <authorList>
            <consortium name="RefSeq"/>
        </authorList>
    </citation>
    <scope>IDENTIFICATION</scope>
</reference>
<dbReference type="KEGG" id="osn:115212910"/>
<dbReference type="GO" id="GO:0005096">
    <property type="term" value="F:GTPase activator activity"/>
    <property type="evidence" value="ECO:0007669"/>
    <property type="project" value="InterPro"/>
</dbReference>
<evidence type="ECO:0000259" key="3">
    <source>
        <dbReference type="PROSITE" id="PS50004"/>
    </source>
</evidence>
<evidence type="ECO:0000256" key="2">
    <source>
        <dbReference type="SAM" id="MobiDB-lite"/>
    </source>
</evidence>
<feature type="domain" description="C2" evidence="3">
    <location>
        <begin position="482"/>
        <end position="603"/>
    </location>
</feature>
<dbReference type="InterPro" id="IPR008936">
    <property type="entry name" value="Rho_GTPase_activation_prot"/>
</dbReference>
<proteinExistence type="predicted"/>